<dbReference type="EMBL" id="CAJVRC010000866">
    <property type="protein sequence ID" value="CAG8900066.1"/>
    <property type="molecule type" value="Genomic_DNA"/>
</dbReference>
<keyword evidence="5" id="KW-1185">Reference proteome</keyword>
<comment type="caution">
    <text evidence="4">The sequence shown here is derived from an EMBL/GenBank/DDBJ whole genome shotgun (WGS) entry which is preliminary data.</text>
</comment>
<keyword evidence="3" id="KW-0460">Magnesium</keyword>
<proteinExistence type="predicted"/>
<name>A0A9W4KGC1_9EURO</name>
<evidence type="ECO:0000256" key="1">
    <source>
        <dbReference type="ARBA" id="ARBA00022723"/>
    </source>
</evidence>
<dbReference type="Pfam" id="PF13419">
    <property type="entry name" value="HAD_2"/>
    <property type="match status" value="1"/>
</dbReference>
<dbReference type="InterPro" id="IPR051400">
    <property type="entry name" value="HAD-like_hydrolase"/>
</dbReference>
<dbReference type="Proteomes" id="UP001154252">
    <property type="component" value="Unassembled WGS sequence"/>
</dbReference>
<dbReference type="GO" id="GO:0046872">
    <property type="term" value="F:metal ion binding"/>
    <property type="evidence" value="ECO:0007669"/>
    <property type="project" value="UniProtKB-KW"/>
</dbReference>
<dbReference type="SFLD" id="SFLDG01129">
    <property type="entry name" value="C1.5:_HAD__Beta-PGM__Phosphata"/>
    <property type="match status" value="1"/>
</dbReference>
<keyword evidence="1" id="KW-0479">Metal-binding</keyword>
<dbReference type="AlphaFoldDB" id="A0A9W4KGC1"/>
<keyword evidence="2" id="KW-0378">Hydrolase</keyword>
<dbReference type="PANTHER" id="PTHR46470">
    <property type="entry name" value="N-ACYLNEURAMINATE-9-PHOSPHATASE"/>
    <property type="match status" value="1"/>
</dbReference>
<evidence type="ECO:0000313" key="4">
    <source>
        <dbReference type="EMBL" id="CAG8900066.1"/>
    </source>
</evidence>
<evidence type="ECO:0000256" key="2">
    <source>
        <dbReference type="ARBA" id="ARBA00022801"/>
    </source>
</evidence>
<accession>A0A9W4KGC1</accession>
<evidence type="ECO:0000313" key="5">
    <source>
        <dbReference type="Proteomes" id="UP001154252"/>
    </source>
</evidence>
<dbReference type="InterPro" id="IPR023198">
    <property type="entry name" value="PGP-like_dom2"/>
</dbReference>
<evidence type="ECO:0000256" key="3">
    <source>
        <dbReference type="ARBA" id="ARBA00022842"/>
    </source>
</evidence>
<dbReference type="SFLD" id="SFLDS00003">
    <property type="entry name" value="Haloacid_Dehalogenase"/>
    <property type="match status" value="1"/>
</dbReference>
<dbReference type="SUPFAM" id="SSF56784">
    <property type="entry name" value="HAD-like"/>
    <property type="match status" value="1"/>
</dbReference>
<gene>
    <name evidence="4" type="ORF">PEGY_LOCUS6029</name>
</gene>
<dbReference type="Gene3D" id="1.10.150.240">
    <property type="entry name" value="Putative phosphatase, domain 2"/>
    <property type="match status" value="1"/>
</dbReference>
<evidence type="ECO:0008006" key="6">
    <source>
        <dbReference type="Google" id="ProtNLM"/>
    </source>
</evidence>
<dbReference type="InterPro" id="IPR041492">
    <property type="entry name" value="HAD_2"/>
</dbReference>
<reference evidence="4" key="1">
    <citation type="submission" date="2021-07" db="EMBL/GenBank/DDBJ databases">
        <authorList>
            <person name="Branca A.L. A."/>
        </authorList>
    </citation>
    <scope>NUCLEOTIDE SEQUENCE</scope>
</reference>
<dbReference type="Gene3D" id="3.40.50.1000">
    <property type="entry name" value="HAD superfamily/HAD-like"/>
    <property type="match status" value="1"/>
</dbReference>
<dbReference type="GO" id="GO:0016791">
    <property type="term" value="F:phosphatase activity"/>
    <property type="evidence" value="ECO:0007669"/>
    <property type="project" value="TreeGrafter"/>
</dbReference>
<protein>
    <recommendedName>
        <fullName evidence="6">Haloacid dehalogenase-like hydrolase</fullName>
    </recommendedName>
</protein>
<dbReference type="PANTHER" id="PTHR46470:SF2">
    <property type="entry name" value="GLYCERALDEHYDE 3-PHOSPHATE PHOSPHATASE"/>
    <property type="match status" value="1"/>
</dbReference>
<dbReference type="OrthoDB" id="1694274at2759"/>
<dbReference type="InterPro" id="IPR023214">
    <property type="entry name" value="HAD_sf"/>
</dbReference>
<dbReference type="InterPro" id="IPR036412">
    <property type="entry name" value="HAD-like_sf"/>
</dbReference>
<organism evidence="4 5">
    <name type="scientific">Penicillium egyptiacum</name>
    <dbReference type="NCBI Taxonomy" id="1303716"/>
    <lineage>
        <taxon>Eukaryota</taxon>
        <taxon>Fungi</taxon>
        <taxon>Dikarya</taxon>
        <taxon>Ascomycota</taxon>
        <taxon>Pezizomycotina</taxon>
        <taxon>Eurotiomycetes</taxon>
        <taxon>Eurotiomycetidae</taxon>
        <taxon>Eurotiales</taxon>
        <taxon>Aspergillaceae</taxon>
        <taxon>Penicillium</taxon>
    </lineage>
</organism>
<sequence>MSIREVVASKSWFGFDLDDTLHEFRRASAHASICVFETIHASNNETSIDILSDTYQNILRNATANAFTDGRTSSEYRRERFAHLLQAHSFVDDSLLGHLLEVYQDSLRKSLTLKAGALHLLQTLRGLGKKVIVITEGPADAQEWTIQELGIRSYVDVLVTTNEVGKSKVDGMFGIVLEKYGIAAEDIIYFGDNRIRDVQAAREEGILAVFYDEKQQSHLHDVSALRVNSWAVVEKVLVHRE</sequence>